<keyword evidence="11 12" id="KW-0998">Cell outer membrane</keyword>
<keyword evidence="2 12" id="KW-0813">Transport</keyword>
<evidence type="ECO:0000259" key="15">
    <source>
        <dbReference type="Pfam" id="PF07715"/>
    </source>
</evidence>
<keyword evidence="16" id="KW-0675">Receptor</keyword>
<accession>A0ABV4P1X7</accession>
<keyword evidence="6" id="KW-0732">Signal</keyword>
<gene>
    <name evidence="16" type="ORF">ACCI49_12385</name>
</gene>
<dbReference type="Gene3D" id="2.170.130.10">
    <property type="entry name" value="TonB-dependent receptor, plug domain"/>
    <property type="match status" value="1"/>
</dbReference>
<dbReference type="InterPro" id="IPR000531">
    <property type="entry name" value="Beta-barrel_TonB"/>
</dbReference>
<evidence type="ECO:0000259" key="14">
    <source>
        <dbReference type="Pfam" id="PF00593"/>
    </source>
</evidence>
<evidence type="ECO:0000313" key="17">
    <source>
        <dbReference type="Proteomes" id="UP001569428"/>
    </source>
</evidence>
<comment type="subcellular location">
    <subcellularLocation>
        <location evidence="1 12">Cell outer membrane</location>
        <topology evidence="1 12">Multi-pass membrane protein</topology>
    </subcellularLocation>
</comment>
<dbReference type="InterPro" id="IPR039426">
    <property type="entry name" value="TonB-dep_rcpt-like"/>
</dbReference>
<evidence type="ECO:0000256" key="6">
    <source>
        <dbReference type="ARBA" id="ARBA00022729"/>
    </source>
</evidence>
<keyword evidence="9 13" id="KW-0798">TonB box</keyword>
<evidence type="ECO:0000256" key="5">
    <source>
        <dbReference type="ARBA" id="ARBA00022692"/>
    </source>
</evidence>
<proteinExistence type="inferred from homology"/>
<name>A0ABV4P1X7_9GAMM</name>
<dbReference type="SUPFAM" id="SSF56935">
    <property type="entry name" value="Porins"/>
    <property type="match status" value="1"/>
</dbReference>
<feature type="domain" description="TonB-dependent receptor-like beta-barrel" evidence="14">
    <location>
        <begin position="194"/>
        <end position="647"/>
    </location>
</feature>
<dbReference type="PROSITE" id="PS52016">
    <property type="entry name" value="TONB_DEPENDENT_REC_3"/>
    <property type="match status" value="1"/>
</dbReference>
<dbReference type="Proteomes" id="UP001569428">
    <property type="component" value="Unassembled WGS sequence"/>
</dbReference>
<dbReference type="PANTHER" id="PTHR32552">
    <property type="entry name" value="FERRICHROME IRON RECEPTOR-RELATED"/>
    <property type="match status" value="1"/>
</dbReference>
<comment type="similarity">
    <text evidence="12 13">Belongs to the TonB-dependent receptor family.</text>
</comment>
<evidence type="ECO:0000256" key="4">
    <source>
        <dbReference type="ARBA" id="ARBA00022496"/>
    </source>
</evidence>
<sequence>MSVWLCFPSDFSYGNETKIETLVVTAGRYDQGIAERVESISVVDNDVLKKAGNTHIQQSLASVPGANLARGNGQEYLPALRSPVLTGAGACGGLLTAEDGIPLRANGFCNINELFESFSETASRIEVIRGPAGTFYGSNAMHGLINVVSRDPVWGEGGSLNMEVGPHDYYRMGVSIDHPLSSEGDGIGTDLYLTTDGGYRSQSGLDQQKASLQYFGHIGDSRVRTRLVATNLNQETAGYVEGEVAYRDHRLSRTNPNPEAFRDAYALRLYSLIDIPMHQGSKLHLAPYFRKTGMRFLQHYLPGQPVEENGQKSIGVRSSYYLNLSGRFNLVTGVDTELSEGYLLEEQESATKGSEFLQATIPVGKHYNYEVTAWNIAPYVSVTWQISDKLGLTGGVRFESARYDYDNKMLAGRTDENGLACDFGGCRFSRPADRKDSFNNVSPKLGALFQLDNEFQLFTQVAQGYRVPQATELYRLQREQTVVELDPEEINSFEIGLRKASESFSLEWVVYAMEKQNVIFRDVDYFNHSDGETRHWGLELAVDYELSESLRLKVVSNYAQHRYDDQREIQGIELDGNYVDSAPKTFGSYRLVWSPESFVSAEFEWLHQGSYFTDPENAHRYAGHDLFNLHFAWQWEQYELSARLLNITDKAYAERADFSSFSGGRYFPGEPRSFYLGINVEW</sequence>
<protein>
    <submittedName>
        <fullName evidence="16">TonB-dependent receptor</fullName>
    </submittedName>
</protein>
<dbReference type="EMBL" id="JBGMEK010000025">
    <property type="protein sequence ID" value="MFA0811720.1"/>
    <property type="molecule type" value="Genomic_DNA"/>
</dbReference>
<keyword evidence="3 12" id="KW-1134">Transmembrane beta strand</keyword>
<dbReference type="RefSeq" id="WP_371839319.1">
    <property type="nucleotide sequence ID" value="NZ_JBGMEK010000025.1"/>
</dbReference>
<dbReference type="InterPro" id="IPR037066">
    <property type="entry name" value="Plug_dom_sf"/>
</dbReference>
<dbReference type="PANTHER" id="PTHR32552:SF89">
    <property type="entry name" value="CATECHOLATE SIDEROPHORE RECEPTOR FIU"/>
    <property type="match status" value="1"/>
</dbReference>
<evidence type="ECO:0000256" key="11">
    <source>
        <dbReference type="ARBA" id="ARBA00023237"/>
    </source>
</evidence>
<comment type="caution">
    <text evidence="16">The sequence shown here is derived from an EMBL/GenBank/DDBJ whole genome shotgun (WGS) entry which is preliminary data.</text>
</comment>
<evidence type="ECO:0000313" key="16">
    <source>
        <dbReference type="EMBL" id="MFA0811720.1"/>
    </source>
</evidence>
<reference evidence="16 17" key="1">
    <citation type="submission" date="2024-08" db="EMBL/GenBank/DDBJ databases">
        <authorList>
            <person name="Ishaq N."/>
        </authorList>
    </citation>
    <scope>NUCLEOTIDE SEQUENCE [LARGE SCALE GENOMIC DNA]</scope>
    <source>
        <strain evidence="16 17">DSM 18651</strain>
    </source>
</reference>
<dbReference type="Gene3D" id="2.40.170.20">
    <property type="entry name" value="TonB-dependent receptor, beta-barrel domain"/>
    <property type="match status" value="1"/>
</dbReference>
<dbReference type="Pfam" id="PF00593">
    <property type="entry name" value="TonB_dep_Rec_b-barrel"/>
    <property type="match status" value="1"/>
</dbReference>
<evidence type="ECO:0000256" key="7">
    <source>
        <dbReference type="ARBA" id="ARBA00023004"/>
    </source>
</evidence>
<organism evidence="16 17">
    <name type="scientific">Microbulbifer epialgicus</name>
    <dbReference type="NCBI Taxonomy" id="393907"/>
    <lineage>
        <taxon>Bacteria</taxon>
        <taxon>Pseudomonadati</taxon>
        <taxon>Pseudomonadota</taxon>
        <taxon>Gammaproteobacteria</taxon>
        <taxon>Cellvibrionales</taxon>
        <taxon>Microbulbiferaceae</taxon>
        <taxon>Microbulbifer</taxon>
    </lineage>
</organism>
<evidence type="ECO:0000256" key="9">
    <source>
        <dbReference type="ARBA" id="ARBA00023077"/>
    </source>
</evidence>
<evidence type="ECO:0000256" key="13">
    <source>
        <dbReference type="RuleBase" id="RU003357"/>
    </source>
</evidence>
<evidence type="ECO:0000256" key="3">
    <source>
        <dbReference type="ARBA" id="ARBA00022452"/>
    </source>
</evidence>
<evidence type="ECO:0000256" key="2">
    <source>
        <dbReference type="ARBA" id="ARBA00022448"/>
    </source>
</evidence>
<dbReference type="Pfam" id="PF07715">
    <property type="entry name" value="Plug"/>
    <property type="match status" value="1"/>
</dbReference>
<evidence type="ECO:0000256" key="12">
    <source>
        <dbReference type="PROSITE-ProRule" id="PRU01360"/>
    </source>
</evidence>
<dbReference type="InterPro" id="IPR036942">
    <property type="entry name" value="Beta-barrel_TonB_sf"/>
</dbReference>
<feature type="domain" description="TonB-dependent receptor plug" evidence="15">
    <location>
        <begin position="38"/>
        <end position="143"/>
    </location>
</feature>
<evidence type="ECO:0000256" key="10">
    <source>
        <dbReference type="ARBA" id="ARBA00023136"/>
    </source>
</evidence>
<evidence type="ECO:0000256" key="1">
    <source>
        <dbReference type="ARBA" id="ARBA00004571"/>
    </source>
</evidence>
<evidence type="ECO:0000256" key="8">
    <source>
        <dbReference type="ARBA" id="ARBA00023065"/>
    </source>
</evidence>
<keyword evidence="10 12" id="KW-0472">Membrane</keyword>
<dbReference type="InterPro" id="IPR012910">
    <property type="entry name" value="Plug_dom"/>
</dbReference>
<keyword evidence="17" id="KW-1185">Reference proteome</keyword>
<keyword evidence="4" id="KW-0410">Iron transport</keyword>
<keyword evidence="5 12" id="KW-0812">Transmembrane</keyword>
<keyword evidence="8" id="KW-0406">Ion transport</keyword>
<keyword evidence="7" id="KW-0408">Iron</keyword>